<evidence type="ECO:0000256" key="6">
    <source>
        <dbReference type="ARBA" id="ARBA00035292"/>
    </source>
</evidence>
<proteinExistence type="inferred from homology"/>
<gene>
    <name evidence="7" type="primary">rplI</name>
    <name evidence="10" type="ORF">CfP315_0393</name>
</gene>
<feature type="domain" description="Ribosomal protein L9" evidence="8">
    <location>
        <begin position="1"/>
        <end position="44"/>
    </location>
</feature>
<evidence type="ECO:0000256" key="5">
    <source>
        <dbReference type="ARBA" id="ARBA00023274"/>
    </source>
</evidence>
<dbReference type="SUPFAM" id="SSF55658">
    <property type="entry name" value="L9 N-domain-like"/>
    <property type="match status" value="1"/>
</dbReference>
<dbReference type="InterPro" id="IPR020070">
    <property type="entry name" value="Ribosomal_bL9_N"/>
</dbReference>
<dbReference type="InterPro" id="IPR020594">
    <property type="entry name" value="Ribosomal_bL9_bac/chp"/>
</dbReference>
<accession>A0AA48KWZ5</accession>
<evidence type="ECO:0000313" key="10">
    <source>
        <dbReference type="EMBL" id="BED91858.1"/>
    </source>
</evidence>
<dbReference type="NCBIfam" id="TIGR00158">
    <property type="entry name" value="L9"/>
    <property type="match status" value="1"/>
</dbReference>
<dbReference type="Gene3D" id="3.40.5.10">
    <property type="entry name" value="Ribosomal protein L9, N-terminal domain"/>
    <property type="match status" value="1"/>
</dbReference>
<dbReference type="GO" id="GO:0003735">
    <property type="term" value="F:structural constituent of ribosome"/>
    <property type="evidence" value="ECO:0007669"/>
    <property type="project" value="InterPro"/>
</dbReference>
<evidence type="ECO:0000256" key="4">
    <source>
        <dbReference type="ARBA" id="ARBA00022980"/>
    </source>
</evidence>
<dbReference type="InterPro" id="IPR000244">
    <property type="entry name" value="Ribosomal_bL9"/>
</dbReference>
<sequence>MRVLFLQDVNNSKIGSISNVSDGFARNYLFPRGLAVKATKDVEKVAKEKLNSSMRKKILEETEAKNMVDKIGGQIFEISVKSSGTDSKKIFGTVTSKDVAKIIKEKFNIDVDRKKIIIQEKINSFGRFSCLLKLFHNVETTVYLDIIEKFELE</sequence>
<evidence type="ECO:0000259" key="8">
    <source>
        <dbReference type="Pfam" id="PF01281"/>
    </source>
</evidence>
<dbReference type="AlphaFoldDB" id="A0AA48KWZ5"/>
<dbReference type="InterPro" id="IPR009027">
    <property type="entry name" value="Ribosomal_bL9/RNase_H1_N"/>
</dbReference>
<evidence type="ECO:0000256" key="1">
    <source>
        <dbReference type="ARBA" id="ARBA00010605"/>
    </source>
</evidence>
<dbReference type="InterPro" id="IPR036791">
    <property type="entry name" value="Ribosomal_bL9_C_sf"/>
</dbReference>
<dbReference type="GO" id="GO:0006412">
    <property type="term" value="P:translation"/>
    <property type="evidence" value="ECO:0007669"/>
    <property type="project" value="UniProtKB-UniRule"/>
</dbReference>
<dbReference type="InterPro" id="IPR036935">
    <property type="entry name" value="Ribosomal_bL9_N_sf"/>
</dbReference>
<dbReference type="GO" id="GO:0005840">
    <property type="term" value="C:ribosome"/>
    <property type="evidence" value="ECO:0007669"/>
    <property type="project" value="UniProtKB-KW"/>
</dbReference>
<keyword evidence="2 7" id="KW-0699">rRNA-binding</keyword>
<dbReference type="PANTHER" id="PTHR21368">
    <property type="entry name" value="50S RIBOSOMAL PROTEIN L9"/>
    <property type="match status" value="1"/>
</dbReference>
<dbReference type="GO" id="GO:0019843">
    <property type="term" value="F:rRNA binding"/>
    <property type="evidence" value="ECO:0007669"/>
    <property type="project" value="UniProtKB-UniRule"/>
</dbReference>
<feature type="domain" description="Large ribosomal subunit protein bL9 C-terminal" evidence="9">
    <location>
        <begin position="63"/>
        <end position="147"/>
    </location>
</feature>
<protein>
    <recommendedName>
        <fullName evidence="6 7">Large ribosomal subunit protein bL9</fullName>
    </recommendedName>
</protein>
<reference evidence="10" key="1">
    <citation type="journal article" date="2023" name="ISME J.">
        <title>Emergence of putative energy parasites within Clostridia revealed by genome analysis of a novel endosymbiotic clade.</title>
        <authorList>
            <person name="Takahashi K."/>
            <person name="Kuwahara H."/>
            <person name="Horikawa Y."/>
            <person name="Izawa K."/>
            <person name="Kato D."/>
            <person name="Inagaki T."/>
            <person name="Yuki M."/>
            <person name="Ohkuma M."/>
            <person name="Hongoh Y."/>
        </authorList>
    </citation>
    <scope>NUCLEOTIDE SEQUENCE</scope>
    <source>
        <strain evidence="10">CfP3-15</strain>
    </source>
</reference>
<keyword evidence="3 7" id="KW-0694">RNA-binding</keyword>
<dbReference type="InterPro" id="IPR020069">
    <property type="entry name" value="Ribosomal_bL9_C"/>
</dbReference>
<dbReference type="KEGG" id="ips:CfP315_0393"/>
<dbReference type="EMBL" id="AP027924">
    <property type="protein sequence ID" value="BED91858.1"/>
    <property type="molecule type" value="Genomic_DNA"/>
</dbReference>
<comment type="function">
    <text evidence="7">Binds to the 23S rRNA.</text>
</comment>
<dbReference type="Gene3D" id="3.10.430.100">
    <property type="entry name" value="Ribosomal protein L9, C-terminal domain"/>
    <property type="match status" value="1"/>
</dbReference>
<keyword evidence="4 7" id="KW-0689">Ribosomal protein</keyword>
<dbReference type="Pfam" id="PF01281">
    <property type="entry name" value="Ribosomal_L9_N"/>
    <property type="match status" value="1"/>
</dbReference>
<keyword evidence="5 7" id="KW-0687">Ribonucleoprotein</keyword>
<dbReference type="Pfam" id="PF03948">
    <property type="entry name" value="Ribosomal_L9_C"/>
    <property type="match status" value="1"/>
</dbReference>
<evidence type="ECO:0000256" key="2">
    <source>
        <dbReference type="ARBA" id="ARBA00022730"/>
    </source>
</evidence>
<comment type="similarity">
    <text evidence="1 7">Belongs to the bacterial ribosomal protein bL9 family.</text>
</comment>
<evidence type="ECO:0000259" key="9">
    <source>
        <dbReference type="Pfam" id="PF03948"/>
    </source>
</evidence>
<dbReference type="Proteomes" id="UP001337580">
    <property type="component" value="Chromosome"/>
</dbReference>
<dbReference type="GO" id="GO:1990904">
    <property type="term" value="C:ribonucleoprotein complex"/>
    <property type="evidence" value="ECO:0007669"/>
    <property type="project" value="UniProtKB-KW"/>
</dbReference>
<evidence type="ECO:0000256" key="7">
    <source>
        <dbReference type="HAMAP-Rule" id="MF_00503"/>
    </source>
</evidence>
<dbReference type="HAMAP" id="MF_00503">
    <property type="entry name" value="Ribosomal_bL9"/>
    <property type="match status" value="1"/>
</dbReference>
<organism evidence="10">
    <name type="scientific">Candidatus Improbicoccus pseudotrichonymphae</name>
    <dbReference type="NCBI Taxonomy" id="3033792"/>
    <lineage>
        <taxon>Bacteria</taxon>
        <taxon>Bacillati</taxon>
        <taxon>Bacillota</taxon>
        <taxon>Clostridia</taxon>
        <taxon>Candidatus Improbicoccus</taxon>
    </lineage>
</organism>
<name>A0AA48KWZ5_9FIRM</name>
<dbReference type="SUPFAM" id="SSF55653">
    <property type="entry name" value="Ribosomal protein L9 C-domain"/>
    <property type="match status" value="1"/>
</dbReference>
<evidence type="ECO:0000256" key="3">
    <source>
        <dbReference type="ARBA" id="ARBA00022884"/>
    </source>
</evidence>